<dbReference type="InterPro" id="IPR058238">
    <property type="entry name" value="Lant_leader_dom"/>
</dbReference>
<gene>
    <name evidence="1" type="ORF">FOF46_06110</name>
</gene>
<comment type="caution">
    <text evidence="1">The sequence shown here is derived from an EMBL/GenBank/DDBJ whole genome shotgun (WGS) entry which is preliminary data.</text>
</comment>
<protein>
    <submittedName>
        <fullName evidence="1">Uncharacterized protein</fullName>
    </submittedName>
</protein>
<evidence type="ECO:0000313" key="1">
    <source>
        <dbReference type="EMBL" id="TSE10098.1"/>
    </source>
</evidence>
<reference evidence="1 2" key="1">
    <citation type="submission" date="2019-07" db="EMBL/GenBank/DDBJ databases">
        <title>The draft genome sequence of Aquimarina algiphila M91.</title>
        <authorList>
            <person name="Meng X."/>
        </authorList>
    </citation>
    <scope>NUCLEOTIDE SEQUENCE [LARGE SCALE GENOMIC DNA]</scope>
    <source>
        <strain evidence="1 2">M91</strain>
    </source>
</reference>
<sequence>MENKKGKKKLDLKKLKITKLNIEALQQVKGGSDRTVCNCTSDLIECSPTTGSGALFFEGNIR</sequence>
<dbReference type="RefSeq" id="WP_143915836.1">
    <property type="nucleotide sequence ID" value="NZ_CANMIK010000009.1"/>
</dbReference>
<dbReference type="EMBL" id="VLNR01000009">
    <property type="protein sequence ID" value="TSE10098.1"/>
    <property type="molecule type" value="Genomic_DNA"/>
</dbReference>
<proteinExistence type="predicted"/>
<dbReference type="NCBIfam" id="NF038153">
    <property type="entry name" value="lant_leader_L1a"/>
    <property type="match status" value="1"/>
</dbReference>
<dbReference type="AlphaFoldDB" id="A0A554VNY4"/>
<organism evidence="1 2">
    <name type="scientific">Aquimarina algiphila</name>
    <dbReference type="NCBI Taxonomy" id="2047982"/>
    <lineage>
        <taxon>Bacteria</taxon>
        <taxon>Pseudomonadati</taxon>
        <taxon>Bacteroidota</taxon>
        <taxon>Flavobacteriia</taxon>
        <taxon>Flavobacteriales</taxon>
        <taxon>Flavobacteriaceae</taxon>
        <taxon>Aquimarina</taxon>
    </lineage>
</organism>
<keyword evidence="2" id="KW-1185">Reference proteome</keyword>
<dbReference type="Proteomes" id="UP000318833">
    <property type="component" value="Unassembled WGS sequence"/>
</dbReference>
<evidence type="ECO:0000313" key="2">
    <source>
        <dbReference type="Proteomes" id="UP000318833"/>
    </source>
</evidence>
<accession>A0A554VNY4</accession>
<name>A0A554VNY4_9FLAO</name>